<evidence type="ECO:0000256" key="5">
    <source>
        <dbReference type="PIRSR" id="PIRSR006278-2"/>
    </source>
</evidence>
<feature type="domain" description="Tryptophan synthase beta chain-like PALP" evidence="6">
    <location>
        <begin position="18"/>
        <end position="284"/>
    </location>
</feature>
<evidence type="ECO:0000256" key="2">
    <source>
        <dbReference type="ARBA" id="ARBA00008639"/>
    </source>
</evidence>
<evidence type="ECO:0000259" key="6">
    <source>
        <dbReference type="Pfam" id="PF00291"/>
    </source>
</evidence>
<organism evidence="7 8">
    <name type="scientific">Sphingobacterium alkalisoli</name>
    <dbReference type="NCBI Taxonomy" id="1874115"/>
    <lineage>
        <taxon>Bacteria</taxon>
        <taxon>Pseudomonadati</taxon>
        <taxon>Bacteroidota</taxon>
        <taxon>Sphingobacteriia</taxon>
        <taxon>Sphingobacteriales</taxon>
        <taxon>Sphingobacteriaceae</taxon>
        <taxon>Sphingobacterium</taxon>
    </lineage>
</organism>
<protein>
    <submittedName>
        <fullName evidence="7">1-aminocyclopropane-1-carboxylate deaminase/D-cysteine desulfhydrase</fullName>
    </submittedName>
</protein>
<evidence type="ECO:0000256" key="1">
    <source>
        <dbReference type="ARBA" id="ARBA00001933"/>
    </source>
</evidence>
<dbReference type="InterPro" id="IPR027278">
    <property type="entry name" value="ACCD_DCysDesulf"/>
</dbReference>
<dbReference type="GO" id="GO:0019148">
    <property type="term" value="F:D-cysteine desulfhydrase activity"/>
    <property type="evidence" value="ECO:0007669"/>
    <property type="project" value="TreeGrafter"/>
</dbReference>
<dbReference type="Gene3D" id="3.40.50.1100">
    <property type="match status" value="2"/>
</dbReference>
<name>A0A4U0H3F0_9SPHI</name>
<dbReference type="InterPro" id="IPR036052">
    <property type="entry name" value="TrpB-like_PALP_sf"/>
</dbReference>
<dbReference type="AlphaFoldDB" id="A0A4U0H3F0"/>
<dbReference type="PANTHER" id="PTHR43780">
    <property type="entry name" value="1-AMINOCYCLOPROPANE-1-CARBOXYLATE DEAMINASE-RELATED"/>
    <property type="match status" value="1"/>
</dbReference>
<dbReference type="Pfam" id="PF00291">
    <property type="entry name" value="PALP"/>
    <property type="match status" value="1"/>
</dbReference>
<accession>A0A4U0H3F0</accession>
<feature type="modified residue" description="N6-(pyridoxal phosphate)lysine" evidence="5">
    <location>
        <position position="42"/>
    </location>
</feature>
<dbReference type="SUPFAM" id="SSF53686">
    <property type="entry name" value="Tryptophan synthase beta subunit-like PLP-dependent enzymes"/>
    <property type="match status" value="1"/>
</dbReference>
<evidence type="ECO:0000256" key="3">
    <source>
        <dbReference type="ARBA" id="ARBA00022898"/>
    </source>
</evidence>
<dbReference type="InterPro" id="IPR001926">
    <property type="entry name" value="TrpB-like_PALP"/>
</dbReference>
<comment type="similarity">
    <text evidence="2">Belongs to the ACC deaminase/D-cysteine desulfhydrase family.</text>
</comment>
<sequence>MELTLDFYSPEEELFLPLFKEKQVRVFVKRDDLIHPFISGNKWRKLKYALISAKENKQDTLVTFGGAWSNHLLATACAGAMFGFNTIGFVRGESVSNPVLAMCKLYGMELVFVTRTEYKHKTDLFLQRFESGSNALFIDEGGYGPHGMRGCSEIIAELKHAYNHIFCAAGTGTTLAGLATGISDHKLEHTQLHGVPVLKGGAFIETEMKNLTAPIQQLTLHTDYHFGGYAKTTPELFHFIQEFVSKTGMMIEPVYTGKLFYALHDLINKNTFSPDDKILLLHTGGLTGFLGMYEEFTSLNI</sequence>
<feature type="active site" description="Nucleophile" evidence="4">
    <location>
        <position position="69"/>
    </location>
</feature>
<reference evidence="7 8" key="1">
    <citation type="submission" date="2019-04" db="EMBL/GenBank/DDBJ databases">
        <title>Sphingobacterium olei sp. nov., isolated from oil-contaminated soil.</title>
        <authorList>
            <person name="Liu B."/>
        </authorList>
    </citation>
    <scope>NUCLEOTIDE SEQUENCE [LARGE SCALE GENOMIC DNA]</scope>
    <source>
        <strain evidence="7 8">Y3L14</strain>
    </source>
</reference>
<keyword evidence="3 5" id="KW-0663">Pyridoxal phosphate</keyword>
<evidence type="ECO:0000313" key="8">
    <source>
        <dbReference type="Proteomes" id="UP000309872"/>
    </source>
</evidence>
<evidence type="ECO:0000256" key="4">
    <source>
        <dbReference type="PIRSR" id="PIRSR006278-1"/>
    </source>
</evidence>
<dbReference type="PIRSF" id="PIRSF006278">
    <property type="entry name" value="ACCD_DCysDesulf"/>
    <property type="match status" value="1"/>
</dbReference>
<comment type="cofactor">
    <cofactor evidence="1">
        <name>pyridoxal 5'-phosphate</name>
        <dbReference type="ChEBI" id="CHEBI:597326"/>
    </cofactor>
</comment>
<gene>
    <name evidence="7" type="ORF">FAZ19_11075</name>
</gene>
<proteinExistence type="inferred from homology"/>
<comment type="caution">
    <text evidence="7">The sequence shown here is derived from an EMBL/GenBank/DDBJ whole genome shotgun (WGS) entry which is preliminary data.</text>
</comment>
<dbReference type="EMBL" id="SUKA01000003">
    <property type="protein sequence ID" value="TJY66068.1"/>
    <property type="molecule type" value="Genomic_DNA"/>
</dbReference>
<evidence type="ECO:0000313" key="7">
    <source>
        <dbReference type="EMBL" id="TJY66068.1"/>
    </source>
</evidence>
<keyword evidence="8" id="KW-1185">Reference proteome</keyword>
<dbReference type="Proteomes" id="UP000309872">
    <property type="component" value="Unassembled WGS sequence"/>
</dbReference>
<dbReference type="PANTHER" id="PTHR43780:SF2">
    <property type="entry name" value="1-AMINOCYCLOPROPANE-1-CARBOXYLATE DEAMINASE-RELATED"/>
    <property type="match status" value="1"/>
</dbReference>
<dbReference type="OrthoDB" id="9801249at2"/>